<organism evidence="2 3">
    <name type="scientific">Marivirga lumbricoides</name>
    <dbReference type="NCBI Taxonomy" id="1046115"/>
    <lineage>
        <taxon>Bacteria</taxon>
        <taxon>Pseudomonadati</taxon>
        <taxon>Bacteroidota</taxon>
        <taxon>Cytophagia</taxon>
        <taxon>Cytophagales</taxon>
        <taxon>Marivirgaceae</taxon>
        <taxon>Marivirga</taxon>
    </lineage>
</organism>
<keyword evidence="2" id="KW-0418">Kinase</keyword>
<dbReference type="PANTHER" id="PTHR30218:SF0">
    <property type="entry name" value="POLYPHOSPHATE KINASE"/>
    <property type="match status" value="1"/>
</dbReference>
<dbReference type="PANTHER" id="PTHR30218">
    <property type="entry name" value="POLYPHOSPHATE KINASE"/>
    <property type="match status" value="1"/>
</dbReference>
<dbReference type="Proteomes" id="UP000240608">
    <property type="component" value="Unassembled WGS sequence"/>
</dbReference>
<dbReference type="EMBL" id="PYVU01000637">
    <property type="protein sequence ID" value="PTB90560.1"/>
    <property type="molecule type" value="Genomic_DNA"/>
</dbReference>
<comment type="caution">
    <text evidence="2">The sequence shown here is derived from an EMBL/GenBank/DDBJ whole genome shotgun (WGS) entry which is preliminary data.</text>
</comment>
<keyword evidence="2" id="KW-0808">Transferase</keyword>
<proteinExistence type="predicted"/>
<dbReference type="GO" id="GO:0009358">
    <property type="term" value="C:polyphosphate kinase complex"/>
    <property type="evidence" value="ECO:0007669"/>
    <property type="project" value="InterPro"/>
</dbReference>
<gene>
    <name evidence="2" type="ORF">C9994_17190</name>
</gene>
<dbReference type="InterPro" id="IPR003414">
    <property type="entry name" value="PP_kinase"/>
</dbReference>
<dbReference type="Pfam" id="PF13090">
    <property type="entry name" value="PP_kinase_C"/>
    <property type="match status" value="1"/>
</dbReference>
<reference evidence="2 3" key="1">
    <citation type="submission" date="2018-03" db="EMBL/GenBank/DDBJ databases">
        <title>Cross-interface Injection: A General Nanoliter Liquid Handling Method Applied to Single Cells Genome Amplification Automated Nanoliter Liquid Handling Applied to Single Cell Multiple Displacement Amplification.</title>
        <authorList>
            <person name="Yun J."/>
            <person name="Xu P."/>
            <person name="Xu J."/>
            <person name="Dai X."/>
            <person name="Wang Y."/>
            <person name="Zheng X."/>
            <person name="Cao C."/>
            <person name="Yi Q."/>
            <person name="Zhu Y."/>
            <person name="Wang L."/>
            <person name="Dong Z."/>
            <person name="Huang Y."/>
            <person name="Huang L."/>
            <person name="Du W."/>
        </authorList>
    </citation>
    <scope>NUCLEOTIDE SEQUENCE [LARGE SCALE GENOMIC DNA]</scope>
    <source>
        <strain evidence="2 3">Z-D1-2</strain>
    </source>
</reference>
<name>A0A2T4D9U7_9BACT</name>
<protein>
    <submittedName>
        <fullName evidence="2">Polyphosphate kinase 1</fullName>
    </submittedName>
</protein>
<evidence type="ECO:0000259" key="1">
    <source>
        <dbReference type="Pfam" id="PF13090"/>
    </source>
</evidence>
<dbReference type="GO" id="GO:0008976">
    <property type="term" value="F:polyphosphate kinase activity"/>
    <property type="evidence" value="ECO:0007669"/>
    <property type="project" value="InterPro"/>
</dbReference>
<dbReference type="GO" id="GO:0006799">
    <property type="term" value="P:polyphosphate biosynthetic process"/>
    <property type="evidence" value="ECO:0007669"/>
    <property type="project" value="InterPro"/>
</dbReference>
<feature type="domain" description="Polyphosphate kinase C-terminal" evidence="1">
    <location>
        <begin position="1"/>
        <end position="111"/>
    </location>
</feature>
<evidence type="ECO:0000313" key="2">
    <source>
        <dbReference type="EMBL" id="PTB90560.1"/>
    </source>
</evidence>
<feature type="non-terminal residue" evidence="2">
    <location>
        <position position="1"/>
    </location>
</feature>
<dbReference type="Gene3D" id="3.30.870.10">
    <property type="entry name" value="Endonuclease Chain A"/>
    <property type="match status" value="1"/>
</dbReference>
<dbReference type="SUPFAM" id="SSF56024">
    <property type="entry name" value="Phospholipase D/nuclease"/>
    <property type="match status" value="1"/>
</dbReference>
<evidence type="ECO:0000313" key="3">
    <source>
        <dbReference type="Proteomes" id="UP000240608"/>
    </source>
</evidence>
<dbReference type="InterPro" id="IPR025200">
    <property type="entry name" value="PPK_C_dom2"/>
</dbReference>
<accession>A0A2T4D9U7</accession>
<dbReference type="AlphaFoldDB" id="A0A2T4D9U7"/>
<sequence>IKLIVRGICCLRPGRKGLSENITVCSIVGNYLEHSRIYYFHNNGDPKVYGGSADMMVRSFERRLESLFLIVDETLKKQVMNILRYNLRDNVNSYIMNEDSTYSIREKGEMEPFSIHEEFYKLTPEIIDDVKLF</sequence>